<name>A0A2J0Q6V4_9ENTR</name>
<dbReference type="Proteomes" id="UP001229386">
    <property type="component" value="Chromosome"/>
</dbReference>
<evidence type="ECO:0000313" key="4">
    <source>
        <dbReference type="Proteomes" id="UP000229974"/>
    </source>
</evidence>
<evidence type="ECO:0000313" key="2">
    <source>
        <dbReference type="EMBL" id="PJD89002.1"/>
    </source>
</evidence>
<evidence type="ECO:0000313" key="3">
    <source>
        <dbReference type="EMBL" id="WMB09481.1"/>
    </source>
</evidence>
<evidence type="ECO:0000313" key="1">
    <source>
        <dbReference type="EMBL" id="MBF1970698.1"/>
    </source>
</evidence>
<accession>A0A2J0Q6V4</accession>
<dbReference type="EMBL" id="NEEW01000001">
    <property type="protein sequence ID" value="PJD89002.1"/>
    <property type="molecule type" value="Genomic_DNA"/>
</dbReference>
<accession>A0A331QCI4</accession>
<gene>
    <name evidence="2" type="ORF">B9Q30_00360</name>
    <name evidence="1" type="ORF">ISX34_12555</name>
    <name evidence="3" type="ORF">QPR60_12735</name>
</gene>
<dbReference type="OrthoDB" id="7064056at2"/>
<dbReference type="EMBL" id="CP126746">
    <property type="protein sequence ID" value="WMB09481.1"/>
    <property type="molecule type" value="Genomic_DNA"/>
</dbReference>
<reference evidence="1 5" key="2">
    <citation type="submission" date="2020-10" db="EMBL/GenBank/DDBJ databases">
        <title>Genomic surveiliance of eskapee pathogens from blood stream infections in KZN.</title>
        <authorList>
            <person name="Hetsa B.A."/>
            <person name="Amoako D.G."/>
            <person name="Akebe A.L.K."/>
            <person name="Essack S."/>
        </authorList>
    </citation>
    <scope>NUCLEOTIDE SEQUENCE [LARGE SCALE GENOMIC DNA]</scope>
    <source>
        <strain evidence="1 5">E6</strain>
    </source>
</reference>
<sequence length="123" mass="14313">MTLINFQKRKELIHDGLEDDFLRNEKEISCPCCDAVVRFGLYNSKSFDKLEDCKKTKMVSKMRGVKLSDGLIPGYRYKESPLRISEKKCSKGIHDIFVIFTYKEIQPARYESYLIGVFNSNDV</sequence>
<dbReference type="Proteomes" id="UP000229974">
    <property type="component" value="Unassembled WGS sequence"/>
</dbReference>
<protein>
    <submittedName>
        <fullName evidence="2">Uncharacterized protein</fullName>
    </submittedName>
</protein>
<dbReference type="Proteomes" id="UP000662438">
    <property type="component" value="Unassembled WGS sequence"/>
</dbReference>
<proteinExistence type="predicted"/>
<dbReference type="AlphaFoldDB" id="A0A2J0Q6V4"/>
<organism evidence="2 4">
    <name type="scientific">Enterobacter hormaechei</name>
    <dbReference type="NCBI Taxonomy" id="158836"/>
    <lineage>
        <taxon>Bacteria</taxon>
        <taxon>Pseudomonadati</taxon>
        <taxon>Pseudomonadota</taxon>
        <taxon>Gammaproteobacteria</taxon>
        <taxon>Enterobacterales</taxon>
        <taxon>Enterobacteriaceae</taxon>
        <taxon>Enterobacter</taxon>
        <taxon>Enterobacter cloacae complex</taxon>
    </lineage>
</organism>
<dbReference type="GeneID" id="93199052"/>
<dbReference type="EMBL" id="JADIXG010000011">
    <property type="protein sequence ID" value="MBF1970698.1"/>
    <property type="molecule type" value="Genomic_DNA"/>
</dbReference>
<evidence type="ECO:0000313" key="5">
    <source>
        <dbReference type="Proteomes" id="UP000662438"/>
    </source>
</evidence>
<reference evidence="3" key="3">
    <citation type="journal article" date="2023" name="J. Antimicrob. Chemother.">
        <title>Emergence of OXA-48-producing Enterobacter hormaechei in a Swiss companion animal clinic and their genetic relationship to clinical human isolates.</title>
        <authorList>
            <person name="Dona V."/>
            <person name="Nordmann P."/>
            <person name="Kittl S."/>
            <person name="Schuller S."/>
            <person name="Bouvier M."/>
            <person name="Poirel L."/>
            <person name="Endimiani A."/>
            <person name="Perreten V."/>
        </authorList>
    </citation>
    <scope>NUCLEOTIDE SEQUENCE</scope>
    <source>
        <strain evidence="3">Ehh_25</strain>
    </source>
</reference>
<reference evidence="2 4" key="1">
    <citation type="journal article" date="2017" name="J. Antimicrob. Chemother.">
        <title>Characterization of the population structure, drug resistance mechanisms and plasmids of the community-associated Enterobacter cloacae complex in China.</title>
        <authorList>
            <person name="Zhou K."/>
            <person name="Yu W."/>
            <person name="Cao X."/>
            <person name="Shen P."/>
            <person name="Lu H."/>
            <person name="Luo Q."/>
            <person name="Rossen J.W.A."/>
            <person name="Xiao Y."/>
        </authorList>
    </citation>
    <scope>NUCLEOTIDE SEQUENCE [LARGE SCALE GENOMIC DNA]</scope>
    <source>
        <strain evidence="2 4">ECC904</strain>
    </source>
</reference>
<dbReference type="RefSeq" id="WP_006810924.1">
    <property type="nucleotide sequence ID" value="NZ_CAIZTO010000009.1"/>
</dbReference>